<dbReference type="NCBIfam" id="TIGR01496">
    <property type="entry name" value="DHPS"/>
    <property type="match status" value="1"/>
</dbReference>
<keyword evidence="11" id="KW-1185">Reference proteome</keyword>
<accession>A0A8J2YT56</accession>
<evidence type="ECO:0000256" key="8">
    <source>
        <dbReference type="ARBA" id="ARBA00022909"/>
    </source>
</evidence>
<dbReference type="InterPro" id="IPR006390">
    <property type="entry name" value="DHP_synth_dom"/>
</dbReference>
<comment type="pathway">
    <text evidence="3">Cofactor biosynthesis; tetrahydrofolate biosynthesis; 7,8-dihydrofolate from 2-amino-4-hydroxy-6-hydroxymethyl-7,8-dihydropteridine diphosphate and 4-aminobenzoate: step 1/2.</text>
</comment>
<comment type="caution">
    <text evidence="10">The sequence shown here is derived from an EMBL/GenBank/DDBJ whole genome shotgun (WGS) entry which is preliminary data.</text>
</comment>
<evidence type="ECO:0000256" key="5">
    <source>
        <dbReference type="ARBA" id="ARBA00022679"/>
    </source>
</evidence>
<dbReference type="EMBL" id="BMJQ01000005">
    <property type="protein sequence ID" value="GGF16915.1"/>
    <property type="molecule type" value="Genomic_DNA"/>
</dbReference>
<dbReference type="PROSITE" id="PS50972">
    <property type="entry name" value="PTERIN_BINDING"/>
    <property type="match status" value="1"/>
</dbReference>
<gene>
    <name evidence="10" type="ORF">GCM10011611_23340</name>
</gene>
<dbReference type="PROSITE" id="PS00792">
    <property type="entry name" value="DHPS_1"/>
    <property type="match status" value="1"/>
</dbReference>
<proteinExistence type="predicted"/>
<dbReference type="InterPro" id="IPR011005">
    <property type="entry name" value="Dihydropteroate_synth-like_sf"/>
</dbReference>
<evidence type="ECO:0000256" key="1">
    <source>
        <dbReference type="ARBA" id="ARBA00000012"/>
    </source>
</evidence>
<keyword evidence="6" id="KW-0479">Metal-binding</keyword>
<reference evidence="10" key="1">
    <citation type="journal article" date="2014" name="Int. J. Syst. Evol. Microbiol.">
        <title>Complete genome sequence of Corynebacterium casei LMG S-19264T (=DSM 44701T), isolated from a smear-ripened cheese.</title>
        <authorList>
            <consortium name="US DOE Joint Genome Institute (JGI-PGF)"/>
            <person name="Walter F."/>
            <person name="Albersmeier A."/>
            <person name="Kalinowski J."/>
            <person name="Ruckert C."/>
        </authorList>
    </citation>
    <scope>NUCLEOTIDE SEQUENCE</scope>
    <source>
        <strain evidence="10">CGMCC 1.15725</strain>
    </source>
</reference>
<dbReference type="InterPro" id="IPR000489">
    <property type="entry name" value="Pterin-binding_dom"/>
</dbReference>
<dbReference type="GO" id="GO:0046654">
    <property type="term" value="P:tetrahydrofolate biosynthetic process"/>
    <property type="evidence" value="ECO:0007669"/>
    <property type="project" value="TreeGrafter"/>
</dbReference>
<dbReference type="EC" id="2.5.1.15" evidence="4"/>
<evidence type="ECO:0000256" key="4">
    <source>
        <dbReference type="ARBA" id="ARBA00012458"/>
    </source>
</evidence>
<dbReference type="InterPro" id="IPR045031">
    <property type="entry name" value="DHP_synth-like"/>
</dbReference>
<dbReference type="GO" id="GO:0005829">
    <property type="term" value="C:cytosol"/>
    <property type="evidence" value="ECO:0007669"/>
    <property type="project" value="TreeGrafter"/>
</dbReference>
<keyword evidence="5" id="KW-0808">Transferase</keyword>
<evidence type="ECO:0000256" key="6">
    <source>
        <dbReference type="ARBA" id="ARBA00022723"/>
    </source>
</evidence>
<dbReference type="CDD" id="cd00739">
    <property type="entry name" value="DHPS"/>
    <property type="match status" value="1"/>
</dbReference>
<evidence type="ECO:0000256" key="7">
    <source>
        <dbReference type="ARBA" id="ARBA00022842"/>
    </source>
</evidence>
<evidence type="ECO:0000313" key="11">
    <source>
        <dbReference type="Proteomes" id="UP000646365"/>
    </source>
</evidence>
<feature type="domain" description="Pterin-binding" evidence="9">
    <location>
        <begin position="124"/>
        <end position="376"/>
    </location>
</feature>
<dbReference type="RefSeq" id="WP_189045799.1">
    <property type="nucleotide sequence ID" value="NZ_BMJQ01000005.1"/>
</dbReference>
<dbReference type="AlphaFoldDB" id="A0A8J2YT56"/>
<evidence type="ECO:0000256" key="3">
    <source>
        <dbReference type="ARBA" id="ARBA00004763"/>
    </source>
</evidence>
<evidence type="ECO:0000256" key="2">
    <source>
        <dbReference type="ARBA" id="ARBA00001946"/>
    </source>
</evidence>
<dbReference type="SUPFAM" id="SSF51717">
    <property type="entry name" value="Dihydropteroate synthetase-like"/>
    <property type="match status" value="1"/>
</dbReference>
<dbReference type="GO" id="GO:0046656">
    <property type="term" value="P:folic acid biosynthetic process"/>
    <property type="evidence" value="ECO:0007669"/>
    <property type="project" value="UniProtKB-KW"/>
</dbReference>
<sequence>MTADPIGRPEPRGPAARRGLDSFGGLPPAALYLCPDGFVAGTAAREAVEAGLAWRIARGWAAATLVRVSARRRGGGVNTLIVSVQELSAWLAENDGPAATRLRLLADRLRAPRPAWAGLALERPHVMGIVNVTPDSFSDGGEHAGTAAAIAHGLALRAAGAAILDVGGESTRPGAADVPAEAEIERVVPVIRGLVAEGALVSVDTRRAPVMAAALKAGAVILNDIEALQQPGTLALAADAGAPVALMHMQGEPRTMQSDPHYDVAALDVFDWLEARVEATIAAGLPRDRILVDPGIGFGKSLAHNLELLSALGLAHTLGTGILLGVSRKSFIGKIDGTTDPKRRLGGSLAAALDGWARGAQIVRVHDVAETAQALAVANAIAEAAC</sequence>
<comment type="catalytic activity">
    <reaction evidence="1">
        <text>(7,8-dihydropterin-6-yl)methyl diphosphate + 4-aminobenzoate = 7,8-dihydropteroate + diphosphate</text>
        <dbReference type="Rhea" id="RHEA:19949"/>
        <dbReference type="ChEBI" id="CHEBI:17836"/>
        <dbReference type="ChEBI" id="CHEBI:17839"/>
        <dbReference type="ChEBI" id="CHEBI:33019"/>
        <dbReference type="ChEBI" id="CHEBI:72950"/>
        <dbReference type="EC" id="2.5.1.15"/>
    </reaction>
</comment>
<keyword evidence="7" id="KW-0460">Magnesium</keyword>
<name>A0A8J2YT56_9PROT</name>
<dbReference type="GO" id="GO:0046872">
    <property type="term" value="F:metal ion binding"/>
    <property type="evidence" value="ECO:0007669"/>
    <property type="project" value="UniProtKB-KW"/>
</dbReference>
<comment type="cofactor">
    <cofactor evidence="2">
        <name>Mg(2+)</name>
        <dbReference type="ChEBI" id="CHEBI:18420"/>
    </cofactor>
</comment>
<organism evidence="10 11">
    <name type="scientific">Aliidongia dinghuensis</name>
    <dbReference type="NCBI Taxonomy" id="1867774"/>
    <lineage>
        <taxon>Bacteria</taxon>
        <taxon>Pseudomonadati</taxon>
        <taxon>Pseudomonadota</taxon>
        <taxon>Alphaproteobacteria</taxon>
        <taxon>Rhodospirillales</taxon>
        <taxon>Dongiaceae</taxon>
        <taxon>Aliidongia</taxon>
    </lineage>
</organism>
<protein>
    <recommendedName>
        <fullName evidence="4">dihydropteroate synthase</fullName>
        <ecNumber evidence="4">2.5.1.15</ecNumber>
    </recommendedName>
</protein>
<dbReference type="Pfam" id="PF00809">
    <property type="entry name" value="Pterin_bind"/>
    <property type="match status" value="1"/>
</dbReference>
<dbReference type="GO" id="GO:0004156">
    <property type="term" value="F:dihydropteroate synthase activity"/>
    <property type="evidence" value="ECO:0007669"/>
    <property type="project" value="UniProtKB-EC"/>
</dbReference>
<dbReference type="PANTHER" id="PTHR20941:SF1">
    <property type="entry name" value="FOLIC ACID SYNTHESIS PROTEIN FOL1"/>
    <property type="match status" value="1"/>
</dbReference>
<dbReference type="PANTHER" id="PTHR20941">
    <property type="entry name" value="FOLATE SYNTHESIS PROTEINS"/>
    <property type="match status" value="1"/>
</dbReference>
<evidence type="ECO:0000313" key="10">
    <source>
        <dbReference type="EMBL" id="GGF16915.1"/>
    </source>
</evidence>
<reference evidence="10" key="2">
    <citation type="submission" date="2020-09" db="EMBL/GenBank/DDBJ databases">
        <authorList>
            <person name="Sun Q."/>
            <person name="Zhou Y."/>
        </authorList>
    </citation>
    <scope>NUCLEOTIDE SEQUENCE</scope>
    <source>
        <strain evidence="10">CGMCC 1.15725</strain>
    </source>
</reference>
<keyword evidence="8" id="KW-0289">Folate biosynthesis</keyword>
<dbReference type="Gene3D" id="3.20.20.20">
    <property type="entry name" value="Dihydropteroate synthase-like"/>
    <property type="match status" value="1"/>
</dbReference>
<dbReference type="Proteomes" id="UP000646365">
    <property type="component" value="Unassembled WGS sequence"/>
</dbReference>
<dbReference type="PROSITE" id="PS00793">
    <property type="entry name" value="DHPS_2"/>
    <property type="match status" value="1"/>
</dbReference>
<evidence type="ECO:0000259" key="9">
    <source>
        <dbReference type="PROSITE" id="PS50972"/>
    </source>
</evidence>